<dbReference type="NCBIfam" id="TIGR00089">
    <property type="entry name" value="MiaB/RimO family radical SAM methylthiotransferase"/>
    <property type="match status" value="1"/>
</dbReference>
<evidence type="ECO:0000256" key="10">
    <source>
        <dbReference type="ARBA" id="ARBA00023004"/>
    </source>
</evidence>
<dbReference type="PANTHER" id="PTHR11918">
    <property type="entry name" value="RADICAL SAM PROTEINS"/>
    <property type="match status" value="1"/>
</dbReference>
<dbReference type="SFLD" id="SFLDF00295">
    <property type="entry name" value="threonylcarbamoyladenosine_tRN"/>
    <property type="match status" value="1"/>
</dbReference>
<keyword evidence="6 18" id="KW-0808">Transferase</keyword>
<dbReference type="InterPro" id="IPR007197">
    <property type="entry name" value="rSAM"/>
</dbReference>
<dbReference type="OrthoDB" id="9805215at2"/>
<dbReference type="AlphaFoldDB" id="A0A0U9HJM3"/>
<dbReference type="FunFam" id="3.40.50.12160:FF:000004">
    <property type="entry name" value="Threonylcarbamoyladenosine tRNA methylthiotransferase MtaB"/>
    <property type="match status" value="1"/>
</dbReference>
<dbReference type="Proteomes" id="UP000062160">
    <property type="component" value="Unassembled WGS sequence"/>
</dbReference>
<dbReference type="NCBIfam" id="TIGR01579">
    <property type="entry name" value="MiaB-like-C"/>
    <property type="match status" value="1"/>
</dbReference>
<keyword evidence="5" id="KW-0963">Cytoplasm</keyword>
<evidence type="ECO:0000256" key="13">
    <source>
        <dbReference type="ARBA" id="ARBA00051661"/>
    </source>
</evidence>
<sequence>MPKVAFYTLGCKVNQYESAAMAELFENRGYTIVDFDSEADVYIINTCNVTNESARKSRQIIRKAIRSNPTAKVAVVGCYAQTNADEILKIPGVSVILGTKDRQKIVDLLQQSDKTEAPVVDIKNVMKEETFEEIAVKGHRQKTRAFLKIEDGCNMFCSYCIIPYARGPVRSRMLNNILNEAENLAKDGFKEIVLTGIHLGLYGTDLKDKTSLLDVISEIAKIQGIERIRLSSIEIIELTDEFLLGLSKIDKFCHHFHVPLQSGCDSVLQRMNRRYTTAEFAERVSRIRELLPDASITTDVIVGFPGETDEEFEQTKNFIKAIDFSKLHVFPFSPRKGTPAAAMTNQVEKDIKSTRCHELLKLSEKLEGNFRNKFLNSSQKVLFEDKTSNGLYEGFTENYIKVVAPSTSNADLHNKIACVKLIKNLNDCVYGEIAEP</sequence>
<dbReference type="SUPFAM" id="SSF102114">
    <property type="entry name" value="Radical SAM enzymes"/>
    <property type="match status" value="1"/>
</dbReference>
<keyword evidence="9" id="KW-0479">Metal-binding</keyword>
<keyword evidence="7" id="KW-0949">S-adenosyl-L-methionine</keyword>
<keyword evidence="11" id="KW-0411">Iron-sulfur</keyword>
<dbReference type="RefSeq" id="WP_059032961.1">
    <property type="nucleotide sequence ID" value="NZ_DF977002.1"/>
</dbReference>
<evidence type="ECO:0000256" key="3">
    <source>
        <dbReference type="ARBA" id="ARBA00013273"/>
    </source>
</evidence>
<dbReference type="InterPro" id="IPR058240">
    <property type="entry name" value="rSAM_sf"/>
</dbReference>
<dbReference type="SFLD" id="SFLDG01082">
    <property type="entry name" value="B12-binding_domain_containing"/>
    <property type="match status" value="1"/>
</dbReference>
<dbReference type="Pfam" id="PF00919">
    <property type="entry name" value="UPF0004"/>
    <property type="match status" value="1"/>
</dbReference>
<dbReference type="SMART" id="SM00729">
    <property type="entry name" value="Elp3"/>
    <property type="match status" value="1"/>
</dbReference>
<dbReference type="GO" id="GO:0051539">
    <property type="term" value="F:4 iron, 4 sulfur cluster binding"/>
    <property type="evidence" value="ECO:0007669"/>
    <property type="project" value="UniProtKB-KW"/>
</dbReference>
<evidence type="ECO:0000256" key="11">
    <source>
        <dbReference type="ARBA" id="ARBA00023014"/>
    </source>
</evidence>
<keyword evidence="4" id="KW-0004">4Fe-4S</keyword>
<evidence type="ECO:0000313" key="18">
    <source>
        <dbReference type="EMBL" id="GAQ25548.1"/>
    </source>
</evidence>
<keyword evidence="19" id="KW-1185">Reference proteome</keyword>
<evidence type="ECO:0000256" key="14">
    <source>
        <dbReference type="ARBA" id="ARBA00061574"/>
    </source>
</evidence>
<dbReference type="FunFam" id="3.80.30.20:FF:000001">
    <property type="entry name" value="tRNA-2-methylthio-N(6)-dimethylallyladenosine synthase 2"/>
    <property type="match status" value="1"/>
</dbReference>
<evidence type="ECO:0000256" key="6">
    <source>
        <dbReference type="ARBA" id="ARBA00022679"/>
    </source>
</evidence>
<name>A0A0U9HJM3_9FIRM</name>
<dbReference type="InterPro" id="IPR005839">
    <property type="entry name" value="Methylthiotransferase"/>
</dbReference>
<protein>
    <recommendedName>
        <fullName evidence="15">Threonylcarbamoyladenosine tRNA methylthiotransferase MtaB</fullName>
        <ecNumber evidence="3">2.8.4.5</ecNumber>
    </recommendedName>
    <alternativeName>
        <fullName evidence="12">tRNA-t(6)A37 methylthiotransferase</fullName>
    </alternativeName>
</protein>
<proteinExistence type="inferred from homology"/>
<dbReference type="EMBL" id="DF977002">
    <property type="protein sequence ID" value="GAQ25548.1"/>
    <property type="molecule type" value="Genomic_DNA"/>
</dbReference>
<dbReference type="InterPro" id="IPR006638">
    <property type="entry name" value="Elp3/MiaA/NifB-like_rSAM"/>
</dbReference>
<evidence type="ECO:0000256" key="7">
    <source>
        <dbReference type="ARBA" id="ARBA00022691"/>
    </source>
</evidence>
<comment type="cofactor">
    <cofactor evidence="1">
        <name>[4Fe-4S] cluster</name>
        <dbReference type="ChEBI" id="CHEBI:49883"/>
    </cofactor>
</comment>
<dbReference type="InterPro" id="IPR020612">
    <property type="entry name" value="Methylthiotransferase_CS"/>
</dbReference>
<evidence type="ECO:0000256" key="12">
    <source>
        <dbReference type="ARBA" id="ARBA00031213"/>
    </source>
</evidence>
<evidence type="ECO:0000256" key="4">
    <source>
        <dbReference type="ARBA" id="ARBA00022485"/>
    </source>
</evidence>
<organism evidence="18">
    <name type="scientific">Tepidanaerobacter syntrophicus</name>
    <dbReference type="NCBI Taxonomy" id="224999"/>
    <lineage>
        <taxon>Bacteria</taxon>
        <taxon>Bacillati</taxon>
        <taxon>Bacillota</taxon>
        <taxon>Clostridia</taxon>
        <taxon>Thermosediminibacterales</taxon>
        <taxon>Tepidanaerobacteraceae</taxon>
        <taxon>Tepidanaerobacter</taxon>
    </lineage>
</organism>
<evidence type="ECO:0000256" key="15">
    <source>
        <dbReference type="ARBA" id="ARBA00069898"/>
    </source>
</evidence>
<evidence type="ECO:0000256" key="9">
    <source>
        <dbReference type="ARBA" id="ARBA00022723"/>
    </source>
</evidence>
<evidence type="ECO:0000259" key="17">
    <source>
        <dbReference type="PROSITE" id="PS51918"/>
    </source>
</evidence>
<gene>
    <name evidence="18" type="ORF">TSYNT_876</name>
</gene>
<dbReference type="PANTHER" id="PTHR11918:SF45">
    <property type="entry name" value="THREONYLCARBAMOYLADENOSINE TRNA METHYLTHIOTRANSFERASE"/>
    <property type="match status" value="1"/>
</dbReference>
<dbReference type="SFLD" id="SFLDS00029">
    <property type="entry name" value="Radical_SAM"/>
    <property type="match status" value="1"/>
</dbReference>
<dbReference type="EC" id="2.8.4.5" evidence="3"/>
<evidence type="ECO:0000313" key="19">
    <source>
        <dbReference type="Proteomes" id="UP000062160"/>
    </source>
</evidence>
<feature type="domain" description="Radical SAM core" evidence="17">
    <location>
        <begin position="139"/>
        <end position="371"/>
    </location>
</feature>
<dbReference type="InterPro" id="IPR034557">
    <property type="entry name" value="ThrcA_tRNA_MEthiotransferase"/>
</dbReference>
<dbReference type="PROSITE" id="PS51918">
    <property type="entry name" value="RADICAL_SAM"/>
    <property type="match status" value="1"/>
</dbReference>
<comment type="catalytic activity">
    <reaction evidence="13">
        <text>N(6)-L-threonylcarbamoyladenosine(37) in tRNA + (sulfur carrier)-SH + AH2 + 2 S-adenosyl-L-methionine = 2-methylsulfanyl-N(6)-L-threonylcarbamoyladenosine(37) in tRNA + (sulfur carrier)-H + 5'-deoxyadenosine + L-methionine + A + S-adenosyl-L-homocysteine + 2 H(+)</text>
        <dbReference type="Rhea" id="RHEA:37075"/>
        <dbReference type="Rhea" id="RHEA-COMP:10163"/>
        <dbReference type="Rhea" id="RHEA-COMP:11092"/>
        <dbReference type="Rhea" id="RHEA-COMP:14737"/>
        <dbReference type="Rhea" id="RHEA-COMP:14739"/>
        <dbReference type="ChEBI" id="CHEBI:13193"/>
        <dbReference type="ChEBI" id="CHEBI:15378"/>
        <dbReference type="ChEBI" id="CHEBI:17319"/>
        <dbReference type="ChEBI" id="CHEBI:17499"/>
        <dbReference type="ChEBI" id="CHEBI:29917"/>
        <dbReference type="ChEBI" id="CHEBI:57844"/>
        <dbReference type="ChEBI" id="CHEBI:57856"/>
        <dbReference type="ChEBI" id="CHEBI:59789"/>
        <dbReference type="ChEBI" id="CHEBI:64428"/>
        <dbReference type="ChEBI" id="CHEBI:74418"/>
        <dbReference type="ChEBI" id="CHEBI:74420"/>
        <dbReference type="EC" id="2.8.4.5"/>
    </reaction>
</comment>
<dbReference type="GO" id="GO:0035598">
    <property type="term" value="F:tRNA (N(6)-L-threonylcarbamoyladenosine(37)-C(2))-methylthiotransferase activity"/>
    <property type="evidence" value="ECO:0007669"/>
    <property type="project" value="UniProtKB-EC"/>
</dbReference>
<evidence type="ECO:0000256" key="2">
    <source>
        <dbReference type="ARBA" id="ARBA00002399"/>
    </source>
</evidence>
<evidence type="ECO:0000256" key="8">
    <source>
        <dbReference type="ARBA" id="ARBA00022694"/>
    </source>
</evidence>
<keyword evidence="10" id="KW-0408">Iron</keyword>
<comment type="function">
    <text evidence="2">Catalyzes the methylthiolation of N6-threonylcarbamoyladenosine (t(6)A), leading to the formation of 2-methylthio-N6-threonylcarbamoyladenosine (ms(2)t(6)A) at position 37 in tRNAs that read codons beginning with adenine.</text>
</comment>
<feature type="domain" description="MTTase N-terminal" evidence="16">
    <location>
        <begin position="2"/>
        <end position="114"/>
    </location>
</feature>
<dbReference type="SFLD" id="SFLDG01061">
    <property type="entry name" value="methylthiotransferase"/>
    <property type="match status" value="1"/>
</dbReference>
<evidence type="ECO:0000256" key="5">
    <source>
        <dbReference type="ARBA" id="ARBA00022490"/>
    </source>
</evidence>
<dbReference type="PROSITE" id="PS01278">
    <property type="entry name" value="MTTASE_RADICAL"/>
    <property type="match status" value="1"/>
</dbReference>
<dbReference type="Gene3D" id="3.40.50.12160">
    <property type="entry name" value="Methylthiotransferase, N-terminal domain"/>
    <property type="match status" value="1"/>
</dbReference>
<dbReference type="CDD" id="cd01335">
    <property type="entry name" value="Radical_SAM"/>
    <property type="match status" value="1"/>
</dbReference>
<dbReference type="PROSITE" id="PS51449">
    <property type="entry name" value="MTTASE_N"/>
    <property type="match status" value="1"/>
</dbReference>
<evidence type="ECO:0000259" key="16">
    <source>
        <dbReference type="PROSITE" id="PS51449"/>
    </source>
</evidence>
<dbReference type="Pfam" id="PF04055">
    <property type="entry name" value="Radical_SAM"/>
    <property type="match status" value="1"/>
</dbReference>
<keyword evidence="8" id="KW-0819">tRNA processing</keyword>
<dbReference type="Gene3D" id="3.80.30.20">
    <property type="entry name" value="tm_1862 like domain"/>
    <property type="match status" value="1"/>
</dbReference>
<dbReference type="InterPro" id="IPR006467">
    <property type="entry name" value="MiaB-like_bact"/>
</dbReference>
<accession>A0A0U9HJM3</accession>
<dbReference type="GO" id="GO:0046872">
    <property type="term" value="F:metal ion binding"/>
    <property type="evidence" value="ECO:0007669"/>
    <property type="project" value="UniProtKB-KW"/>
</dbReference>
<evidence type="ECO:0000256" key="1">
    <source>
        <dbReference type="ARBA" id="ARBA00001966"/>
    </source>
</evidence>
<dbReference type="InterPro" id="IPR013848">
    <property type="entry name" value="Methylthiotransferase_N"/>
</dbReference>
<dbReference type="InterPro" id="IPR038135">
    <property type="entry name" value="Methylthiotransferase_N_sf"/>
</dbReference>
<dbReference type="STRING" id="224999.GCA_001485475_01578"/>
<dbReference type="InterPro" id="IPR023404">
    <property type="entry name" value="rSAM_horseshoe"/>
</dbReference>
<reference evidence="18" key="1">
    <citation type="journal article" date="2016" name="Genome Announc.">
        <title>Draft Genome Sequence of the Syntrophic Lactate-Degrading Bacterium Tepidanaerobacter syntrophicus JLT.</title>
        <authorList>
            <person name="Matsuura N."/>
            <person name="Ohashi A."/>
            <person name="Tourlousse D.M."/>
            <person name="Sekiguchi Y."/>
        </authorList>
    </citation>
    <scope>NUCLEOTIDE SEQUENCE [LARGE SCALE GENOMIC DNA]</scope>
    <source>
        <strain evidence="18">JL</strain>
    </source>
</reference>
<comment type="similarity">
    <text evidence="14">Belongs to the methylthiotransferase family. MtaB subfamily.</text>
</comment>